<evidence type="ECO:0000256" key="1">
    <source>
        <dbReference type="SAM" id="Coils"/>
    </source>
</evidence>
<protein>
    <submittedName>
        <fullName evidence="4">Localization factor PodJS</fullName>
    </submittedName>
</protein>
<dbReference type="Proteomes" id="UP000056905">
    <property type="component" value="Chromosome"/>
</dbReference>
<sequence>MTAAAPWSVKGIDPKAREVAKDLARRSGMTLGEWLNRMIIEGEGPGADAPSADIVGASGQDRSAQDRGTNAYLHIASDGDAPSRIEMAEHPADEVGRVAIALDRLTHRIEAAEGRSAAAITGIDQSVRGALSRLALSEREQIAVAARFEGAVDEIRTEQMRSAERLRRMEAEAVGPRSAEALRALEGALGKVAGHLYEGEARTREAIAALEARLDSQPAPATDTSALVEDVVARLGQRLEAAETRTAEALRELGSSFSALDGRLQAVEGGNPAAGVQDRLDQLAGDLTRRMEAARLEMAAKLRDSADGRFDRMEQKLGEMAAHVQAAEQRSAQAIERMGREVVGVADAFNRRVQAAESRNAAAIEQVGGEVARIASTVEHKLNRADSVQAQALEKLGNEIARITEKLAERIGNAERRNALAIDDVGEQVTRVTDRLNQRHERSSQELIDRIRQSEERTARMLDEAREKIDSRLGDAQRKLAEQAVAQPIATAAPAPAPVVRAPAVSPFETSSYSFGGEPAVDEDVFNTPAPAPAPRAPVFEVAAFPAVDPEPPGFDDDDYEAADGFVGQEPSEAVESFAPASDFGSFSAPEAPESMEPSRPLSTREVIEQARAAARAAAVADVKAKKDKKDSKSKDKPARPSLFAGFGSKASIKPAKRRVGSTVATALMVFGVAGAMGAGVAGLLLPDHGQGEMPDRVAQSIAGRKAEVEIQTAEADTTPGAPRAAVALSPQLITPATPETALPPPAPPQENAQALFDEGVRKIEAKDRSGVEVLRKAANLGLPRAQFYLGKMYEMGEGGVKKDLVEARRWTERAAIAGDPRAMHNLALFYFKGEGGSKNSTTAASWFRKAADQGLVDSQFNLAQLYEGGWGVSQNPAEAYKWYVIAGRAGDATSKARAAALRPQLTAEAQRTADRSAMGFRAQTVNASVIPTTATASASAGLGTAQRVLSQLGYYQGPRDGVASPALRMAIAAYQRDQGLPSSGALDTETLNRLSVYTR</sequence>
<dbReference type="Gene3D" id="1.10.101.10">
    <property type="entry name" value="PGBD-like superfamily/PGBD"/>
    <property type="match status" value="1"/>
</dbReference>
<dbReference type="Pfam" id="PF08238">
    <property type="entry name" value="Sel1"/>
    <property type="match status" value="3"/>
</dbReference>
<proteinExistence type="predicted"/>
<dbReference type="OrthoDB" id="5295703at2"/>
<dbReference type="PANTHER" id="PTHR45011:SF1">
    <property type="entry name" value="DAP3-BINDING CELL DEATH ENHANCER 1"/>
    <property type="match status" value="1"/>
</dbReference>
<dbReference type="STRING" id="69395.AQ619_11540"/>
<dbReference type="InterPro" id="IPR036365">
    <property type="entry name" value="PGBD-like_sf"/>
</dbReference>
<accession>A0A0P0P0H2</accession>
<dbReference type="SMART" id="SM00671">
    <property type="entry name" value="SEL1"/>
    <property type="match status" value="3"/>
</dbReference>
<dbReference type="InterPro" id="IPR011990">
    <property type="entry name" value="TPR-like_helical_dom_sf"/>
</dbReference>
<dbReference type="AlphaFoldDB" id="A0A0P0P0H2"/>
<dbReference type="PANTHER" id="PTHR45011">
    <property type="entry name" value="DAP3-BINDING CELL DEATH ENHANCER 1"/>
    <property type="match status" value="1"/>
</dbReference>
<keyword evidence="1" id="KW-0175">Coiled coil</keyword>
<evidence type="ECO:0000313" key="5">
    <source>
        <dbReference type="Proteomes" id="UP000056905"/>
    </source>
</evidence>
<dbReference type="InterPro" id="IPR052748">
    <property type="entry name" value="ISR_Activator"/>
</dbReference>
<feature type="coiled-coil region" evidence="1">
    <location>
        <begin position="310"/>
        <end position="366"/>
    </location>
</feature>
<dbReference type="InterPro" id="IPR036366">
    <property type="entry name" value="PGBDSf"/>
</dbReference>
<feature type="coiled-coil region" evidence="1">
    <location>
        <begin position="437"/>
        <end position="468"/>
    </location>
</feature>
<organism evidence="4 5">
    <name type="scientific">Caulobacter henricii</name>
    <dbReference type="NCBI Taxonomy" id="69395"/>
    <lineage>
        <taxon>Bacteria</taxon>
        <taxon>Pseudomonadati</taxon>
        <taxon>Pseudomonadota</taxon>
        <taxon>Alphaproteobacteria</taxon>
        <taxon>Caulobacterales</taxon>
        <taxon>Caulobacteraceae</taxon>
        <taxon>Caulobacter</taxon>
    </lineage>
</organism>
<dbReference type="InterPro" id="IPR006597">
    <property type="entry name" value="Sel1-like"/>
</dbReference>
<dbReference type="SUPFAM" id="SSF47090">
    <property type="entry name" value="PGBD-like"/>
    <property type="match status" value="1"/>
</dbReference>
<dbReference type="EMBL" id="CP013002">
    <property type="protein sequence ID" value="ALL13918.1"/>
    <property type="molecule type" value="Genomic_DNA"/>
</dbReference>
<gene>
    <name evidence="4" type="ORF">AQ619_11540</name>
</gene>
<evidence type="ECO:0000313" key="4">
    <source>
        <dbReference type="EMBL" id="ALL13918.1"/>
    </source>
</evidence>
<feature type="region of interest" description="Disordered" evidence="2">
    <location>
        <begin position="619"/>
        <end position="647"/>
    </location>
</feature>
<reference evidence="4 5" key="1">
    <citation type="submission" date="2015-10" db="EMBL/GenBank/DDBJ databases">
        <title>Conservation of the essential genome among Caulobacter and Brevundimonas species.</title>
        <authorList>
            <person name="Scott D."/>
            <person name="Ely B."/>
        </authorList>
    </citation>
    <scope>NUCLEOTIDE SEQUENCE [LARGE SCALE GENOMIC DNA]</scope>
    <source>
        <strain evidence="4 5">CB4</strain>
    </source>
</reference>
<evidence type="ECO:0000259" key="3">
    <source>
        <dbReference type="Pfam" id="PF01471"/>
    </source>
</evidence>
<dbReference type="Pfam" id="PF01471">
    <property type="entry name" value="PG_binding_1"/>
    <property type="match status" value="1"/>
</dbReference>
<evidence type="ECO:0000256" key="2">
    <source>
        <dbReference type="SAM" id="MobiDB-lite"/>
    </source>
</evidence>
<dbReference type="SUPFAM" id="SSF81901">
    <property type="entry name" value="HCP-like"/>
    <property type="match status" value="1"/>
</dbReference>
<feature type="compositionally biased region" description="Basic and acidic residues" evidence="2">
    <location>
        <begin position="623"/>
        <end position="639"/>
    </location>
</feature>
<name>A0A0P0P0H2_9CAUL</name>
<dbReference type="RefSeq" id="WP_062147522.1">
    <property type="nucleotide sequence ID" value="NZ_CP013002.1"/>
</dbReference>
<dbReference type="InterPro" id="IPR002477">
    <property type="entry name" value="Peptidoglycan-bd-like"/>
</dbReference>
<keyword evidence="5" id="KW-1185">Reference proteome</keyword>
<dbReference type="Gene3D" id="1.25.40.10">
    <property type="entry name" value="Tetratricopeptide repeat domain"/>
    <property type="match status" value="1"/>
</dbReference>
<dbReference type="SUPFAM" id="SSF58113">
    <property type="entry name" value="Apolipoprotein A-I"/>
    <property type="match status" value="1"/>
</dbReference>
<feature type="domain" description="Peptidoglycan binding-like" evidence="3">
    <location>
        <begin position="944"/>
        <end position="995"/>
    </location>
</feature>
<feature type="region of interest" description="Disordered" evidence="2">
    <location>
        <begin position="582"/>
        <end position="603"/>
    </location>
</feature>
<dbReference type="KEGG" id="chq:AQ619_11540"/>